<feature type="transmembrane region" description="Helical" evidence="2">
    <location>
        <begin position="12"/>
        <end position="30"/>
    </location>
</feature>
<dbReference type="AlphaFoldDB" id="A0A2J6PYJ3"/>
<feature type="region of interest" description="Disordered" evidence="1">
    <location>
        <begin position="41"/>
        <end position="64"/>
    </location>
</feature>
<evidence type="ECO:0000313" key="3">
    <source>
        <dbReference type="EMBL" id="PMD19110.1"/>
    </source>
</evidence>
<keyword evidence="4" id="KW-1185">Reference proteome</keyword>
<protein>
    <submittedName>
        <fullName evidence="3">Uncharacterized protein</fullName>
    </submittedName>
</protein>
<evidence type="ECO:0000256" key="2">
    <source>
        <dbReference type="SAM" id="Phobius"/>
    </source>
</evidence>
<gene>
    <name evidence="3" type="ORF">NA56DRAFT_647543</name>
</gene>
<accession>A0A2J6PYJ3</accession>
<dbReference type="Proteomes" id="UP000235672">
    <property type="component" value="Unassembled WGS sequence"/>
</dbReference>
<evidence type="ECO:0000256" key="1">
    <source>
        <dbReference type="SAM" id="MobiDB-lite"/>
    </source>
</evidence>
<sequence>MAPPPNAFFRQRTPLLLATFFGGAALFVGFKFRTMMQQSEAGKQARNKEGANYAVAPGRSGGGI</sequence>
<name>A0A2J6PYJ3_9HELO</name>
<keyword evidence="2" id="KW-0812">Transmembrane</keyword>
<dbReference type="EMBL" id="KZ613491">
    <property type="protein sequence ID" value="PMD19110.1"/>
    <property type="molecule type" value="Genomic_DNA"/>
</dbReference>
<evidence type="ECO:0000313" key="4">
    <source>
        <dbReference type="Proteomes" id="UP000235672"/>
    </source>
</evidence>
<proteinExistence type="predicted"/>
<reference evidence="3 4" key="1">
    <citation type="submission" date="2016-05" db="EMBL/GenBank/DDBJ databases">
        <title>A degradative enzymes factory behind the ericoid mycorrhizal symbiosis.</title>
        <authorList>
            <consortium name="DOE Joint Genome Institute"/>
            <person name="Martino E."/>
            <person name="Morin E."/>
            <person name="Grelet G."/>
            <person name="Kuo A."/>
            <person name="Kohler A."/>
            <person name="Daghino S."/>
            <person name="Barry K."/>
            <person name="Choi C."/>
            <person name="Cichocki N."/>
            <person name="Clum A."/>
            <person name="Copeland A."/>
            <person name="Hainaut M."/>
            <person name="Haridas S."/>
            <person name="Labutti K."/>
            <person name="Lindquist E."/>
            <person name="Lipzen A."/>
            <person name="Khouja H.-R."/>
            <person name="Murat C."/>
            <person name="Ohm R."/>
            <person name="Olson A."/>
            <person name="Spatafora J."/>
            <person name="Veneault-Fourrey C."/>
            <person name="Henrissat B."/>
            <person name="Grigoriev I."/>
            <person name="Martin F."/>
            <person name="Perotto S."/>
        </authorList>
    </citation>
    <scope>NUCLEOTIDE SEQUENCE [LARGE SCALE GENOMIC DNA]</scope>
    <source>
        <strain evidence="3 4">UAMH 7357</strain>
    </source>
</reference>
<keyword evidence="2" id="KW-0472">Membrane</keyword>
<dbReference type="OrthoDB" id="3562691at2759"/>
<organism evidence="3 4">
    <name type="scientific">Hyaloscypha hepaticicola</name>
    <dbReference type="NCBI Taxonomy" id="2082293"/>
    <lineage>
        <taxon>Eukaryota</taxon>
        <taxon>Fungi</taxon>
        <taxon>Dikarya</taxon>
        <taxon>Ascomycota</taxon>
        <taxon>Pezizomycotina</taxon>
        <taxon>Leotiomycetes</taxon>
        <taxon>Helotiales</taxon>
        <taxon>Hyaloscyphaceae</taxon>
        <taxon>Hyaloscypha</taxon>
    </lineage>
</organism>
<keyword evidence="2" id="KW-1133">Transmembrane helix</keyword>